<keyword evidence="4" id="KW-0833">Ubl conjugation pathway</keyword>
<evidence type="ECO:0000256" key="3">
    <source>
        <dbReference type="ARBA" id="ARBA00022670"/>
    </source>
</evidence>
<keyword evidence="2" id="KW-0597">Phosphoprotein</keyword>
<dbReference type="PANTHER" id="PTHR46896:SF3">
    <property type="entry name" value="FI06413P-RELATED"/>
    <property type="match status" value="1"/>
</dbReference>
<evidence type="ECO:0000256" key="6">
    <source>
        <dbReference type="SAM" id="MobiDB-lite"/>
    </source>
</evidence>
<protein>
    <recommendedName>
        <fullName evidence="7">Ubiquitin-like protease family profile domain-containing protein</fullName>
    </recommendedName>
</protein>
<keyword evidence="9" id="KW-1185">Reference proteome</keyword>
<sequence length="887" mass="100686">MSSDHNDSLSDTSNFFYILPLQALHGPVELVMPTQGRDIAFRTSGKKSRGCVVMLLYTASGEKSSIEIPFVHIESFAMLTSGNKPAISMILSDFAAKNLALRLGTRDKIEHVMRGYLNGVEEASKNLVFVLQPYKDNLFVQCGGSDTQFGGINELHKRIDAWVRFIRNRDLLAKEQRQQANRSCQSSMEKRTSERFLVTYTPEQWLELLRSIHLFINADSDCDSAPYRFRPPEPRPVNPSKIRIPKLGVKSQSESSAEEMDSVGHLTRRIRPLNQPYENGQSPIFMADAANNVSGGHYEQRYVNEYQTVQVGVAKQNVPHIMPIKGRSFASSAGRTYSDAPSTTSLQQPVAAVDTSQWQILQPGAVVQMQNSNAQQQYVVSSGAHVTPLRTQQVVMQTTSPRVPVVYQVTPSSHQSPLVRQATPDKAKANAQLLIVNHSSPGRITSVVSTPQLTHGTLKRPVRSSRRKEVETIALDDDDETCGTKASSSSSSGEHGENGNGNSGNGEPSEKKARMDENIRDEVLLVFPPGESGAVSLHFEDLRVLAYGEMLNDNIIEFYLKYIRAKLVREEQRDKVFVFNTFFYQKLTEKQPSISILNKNHRSSIGRFEWIKRNFAKVKSWTKKVDLFKMDYIVLPINDEMHWYLVIIVKPALAVVPQRTEDVDQARKRGSFRENPDTFIVVLDSLPDPNDVKRKCVLDILRDYLECELADKRGSQEELYLDRTRIGALYPVGVPHQENYVDCGLFLLQFAEAFLTKPPDEKMLRHGARWKDWYPWFDHSMKFMREKISGRLRSLCNAKAWQQLETYEHQQGRGVSIETTALMIDRARRPRRHSETRLHEPHPKARKRTHSEPPNIKKCAPPAPRFSASIEQLCENVCNLSKMFWSL</sequence>
<dbReference type="PROSITE" id="PS50600">
    <property type="entry name" value="ULP_PROTEASE"/>
    <property type="match status" value="1"/>
</dbReference>
<dbReference type="SUPFAM" id="SSF54001">
    <property type="entry name" value="Cysteine proteinases"/>
    <property type="match status" value="1"/>
</dbReference>
<dbReference type="GO" id="GO:0005634">
    <property type="term" value="C:nucleus"/>
    <property type="evidence" value="ECO:0007669"/>
    <property type="project" value="TreeGrafter"/>
</dbReference>
<dbReference type="AlphaFoldDB" id="A0AA36HE42"/>
<dbReference type="GO" id="GO:0016926">
    <property type="term" value="P:protein desumoylation"/>
    <property type="evidence" value="ECO:0007669"/>
    <property type="project" value="TreeGrafter"/>
</dbReference>
<feature type="region of interest" description="Disordered" evidence="6">
    <location>
        <begin position="826"/>
        <end position="862"/>
    </location>
</feature>
<dbReference type="GO" id="GO:0070139">
    <property type="term" value="F:SUMO-specific endopeptidase activity"/>
    <property type="evidence" value="ECO:0007669"/>
    <property type="project" value="TreeGrafter"/>
</dbReference>
<evidence type="ECO:0000313" key="9">
    <source>
        <dbReference type="Proteomes" id="UP001176961"/>
    </source>
</evidence>
<proteinExistence type="inferred from homology"/>
<feature type="region of interest" description="Disordered" evidence="6">
    <location>
        <begin position="443"/>
        <end position="514"/>
    </location>
</feature>
<dbReference type="PANTHER" id="PTHR46896">
    <property type="entry name" value="SENTRIN-SPECIFIC PROTEASE"/>
    <property type="match status" value="1"/>
</dbReference>
<comment type="similarity">
    <text evidence="1">Belongs to the peptidase C48 family.</text>
</comment>
<dbReference type="GO" id="GO:0006508">
    <property type="term" value="P:proteolysis"/>
    <property type="evidence" value="ECO:0007669"/>
    <property type="project" value="UniProtKB-KW"/>
</dbReference>
<evidence type="ECO:0000256" key="2">
    <source>
        <dbReference type="ARBA" id="ARBA00022553"/>
    </source>
</evidence>
<feature type="compositionally biased region" description="Basic and acidic residues" evidence="6">
    <location>
        <begin position="833"/>
        <end position="843"/>
    </location>
</feature>
<evidence type="ECO:0000256" key="4">
    <source>
        <dbReference type="ARBA" id="ARBA00022786"/>
    </source>
</evidence>
<dbReference type="Gene3D" id="3.30.310.130">
    <property type="entry name" value="Ubiquitin-related"/>
    <property type="match status" value="1"/>
</dbReference>
<dbReference type="Gene3D" id="1.10.418.20">
    <property type="match status" value="1"/>
</dbReference>
<feature type="compositionally biased region" description="Basic residues" evidence="6">
    <location>
        <begin position="457"/>
        <end position="466"/>
    </location>
</feature>
<feature type="domain" description="Ubiquitin-like protease family profile" evidence="7">
    <location>
        <begin position="535"/>
        <end position="754"/>
    </location>
</feature>
<organism evidence="8 9">
    <name type="scientific">Cylicocyclus nassatus</name>
    <name type="common">Nematode worm</name>
    <dbReference type="NCBI Taxonomy" id="53992"/>
    <lineage>
        <taxon>Eukaryota</taxon>
        <taxon>Metazoa</taxon>
        <taxon>Ecdysozoa</taxon>
        <taxon>Nematoda</taxon>
        <taxon>Chromadorea</taxon>
        <taxon>Rhabditida</taxon>
        <taxon>Rhabditina</taxon>
        <taxon>Rhabditomorpha</taxon>
        <taxon>Strongyloidea</taxon>
        <taxon>Strongylidae</taxon>
        <taxon>Cylicocyclus</taxon>
    </lineage>
</organism>
<keyword evidence="3" id="KW-0645">Protease</keyword>
<evidence type="ECO:0000313" key="8">
    <source>
        <dbReference type="EMBL" id="CAJ0608580.1"/>
    </source>
</evidence>
<name>A0AA36HE42_CYLNA</name>
<evidence type="ECO:0000259" key="7">
    <source>
        <dbReference type="PROSITE" id="PS50600"/>
    </source>
</evidence>
<reference evidence="8" key="1">
    <citation type="submission" date="2023-07" db="EMBL/GenBank/DDBJ databases">
        <authorList>
            <consortium name="CYATHOMIX"/>
        </authorList>
    </citation>
    <scope>NUCLEOTIDE SEQUENCE</scope>
    <source>
        <strain evidence="8">N/A</strain>
    </source>
</reference>
<dbReference type="InterPro" id="IPR038765">
    <property type="entry name" value="Papain-like_cys_pep_sf"/>
</dbReference>
<dbReference type="InterPro" id="IPR051947">
    <property type="entry name" value="Sentrin-specific_protease"/>
</dbReference>
<dbReference type="InterPro" id="IPR003653">
    <property type="entry name" value="Peptidase_C48_C"/>
</dbReference>
<dbReference type="Proteomes" id="UP001176961">
    <property type="component" value="Unassembled WGS sequence"/>
</dbReference>
<accession>A0AA36HE42</accession>
<dbReference type="EMBL" id="CATQJL010000316">
    <property type="protein sequence ID" value="CAJ0608580.1"/>
    <property type="molecule type" value="Genomic_DNA"/>
</dbReference>
<evidence type="ECO:0000256" key="5">
    <source>
        <dbReference type="ARBA" id="ARBA00022801"/>
    </source>
</evidence>
<dbReference type="GO" id="GO:0005737">
    <property type="term" value="C:cytoplasm"/>
    <property type="evidence" value="ECO:0007669"/>
    <property type="project" value="TreeGrafter"/>
</dbReference>
<comment type="caution">
    <text evidence="8">The sequence shown here is derived from an EMBL/GenBank/DDBJ whole genome shotgun (WGS) entry which is preliminary data.</text>
</comment>
<feature type="compositionally biased region" description="Polar residues" evidence="6">
    <location>
        <begin position="443"/>
        <end position="455"/>
    </location>
</feature>
<keyword evidence="5" id="KW-0378">Hydrolase</keyword>
<gene>
    <name evidence="8" type="ORF">CYNAS_LOCUS20563</name>
</gene>
<dbReference type="Pfam" id="PF02902">
    <property type="entry name" value="Peptidase_C48"/>
    <property type="match status" value="1"/>
</dbReference>
<evidence type="ECO:0000256" key="1">
    <source>
        <dbReference type="ARBA" id="ARBA00005234"/>
    </source>
</evidence>